<organism evidence="1 2">
    <name type="scientific">Candidatus Nephthysia bennettiae</name>
    <dbReference type="NCBI Taxonomy" id="3127016"/>
    <lineage>
        <taxon>Bacteria</taxon>
        <taxon>Bacillati</taxon>
        <taxon>Candidatus Dormiibacterota</taxon>
        <taxon>Candidatus Dormibacteria</taxon>
        <taxon>Candidatus Dormibacterales</taxon>
        <taxon>Candidatus Dormibacteraceae</taxon>
        <taxon>Candidatus Nephthysia</taxon>
    </lineage>
</organism>
<evidence type="ECO:0000313" key="1">
    <source>
        <dbReference type="EMBL" id="MBJ7597841.1"/>
    </source>
</evidence>
<sequence length="88" mass="10152">MRCSECVRRDLRSTVEMISDTPLQAREFYDEQGNYRHVRIEPSSTYRCSLGHVWAFLGRRYLPSRMDSLTEAPAELELSVIGPSEEVA</sequence>
<dbReference type="EMBL" id="JAEKNR010000082">
    <property type="protein sequence ID" value="MBJ7597841.1"/>
    <property type="molecule type" value="Genomic_DNA"/>
</dbReference>
<gene>
    <name evidence="1" type="ORF">JF922_07115</name>
</gene>
<reference evidence="1" key="1">
    <citation type="submission" date="2020-10" db="EMBL/GenBank/DDBJ databases">
        <title>Ca. Dormibacterota MAGs.</title>
        <authorList>
            <person name="Montgomery K."/>
        </authorList>
    </citation>
    <scope>NUCLEOTIDE SEQUENCE [LARGE SCALE GENOMIC DNA]</scope>
    <source>
        <strain evidence="1">SC8812_S17_10</strain>
    </source>
</reference>
<evidence type="ECO:0000313" key="2">
    <source>
        <dbReference type="Proteomes" id="UP000612893"/>
    </source>
</evidence>
<keyword evidence="2" id="KW-1185">Reference proteome</keyword>
<comment type="caution">
    <text evidence="1">The sequence shown here is derived from an EMBL/GenBank/DDBJ whole genome shotgun (WGS) entry which is preliminary data.</text>
</comment>
<dbReference type="Proteomes" id="UP000612893">
    <property type="component" value="Unassembled WGS sequence"/>
</dbReference>
<accession>A0A934K7E1</accession>
<name>A0A934K7E1_9BACT</name>
<protein>
    <submittedName>
        <fullName evidence="1">Uncharacterized protein</fullName>
    </submittedName>
</protein>
<dbReference type="AlphaFoldDB" id="A0A934K7E1"/>
<proteinExistence type="predicted"/>